<comment type="caution">
    <text evidence="1">The sequence shown here is derived from an EMBL/GenBank/DDBJ whole genome shotgun (WGS) entry which is preliminary data.</text>
</comment>
<dbReference type="CDD" id="cd00130">
    <property type="entry name" value="PAS"/>
    <property type="match status" value="1"/>
</dbReference>
<dbReference type="NCBIfam" id="TIGR00229">
    <property type="entry name" value="sensory_box"/>
    <property type="match status" value="1"/>
</dbReference>
<dbReference type="InterPro" id="IPR035965">
    <property type="entry name" value="PAS-like_dom_sf"/>
</dbReference>
<dbReference type="OrthoDB" id="2561450at2"/>
<reference evidence="1 2" key="1">
    <citation type="submission" date="2019-03" db="EMBL/GenBank/DDBJ databases">
        <title>This is whole genome sequence of Paenibacillus sp MS74 strain.</title>
        <authorList>
            <person name="Trinh H.N."/>
        </authorList>
    </citation>
    <scope>NUCLEOTIDE SEQUENCE [LARGE SCALE GENOMIC DNA]</scope>
    <source>
        <strain evidence="1 2">MS74</strain>
    </source>
</reference>
<evidence type="ECO:0000313" key="2">
    <source>
        <dbReference type="Proteomes" id="UP000295636"/>
    </source>
</evidence>
<dbReference type="EMBL" id="SMRT01000004">
    <property type="protein sequence ID" value="TDF98132.1"/>
    <property type="molecule type" value="Genomic_DNA"/>
</dbReference>
<proteinExistence type="predicted"/>
<accession>A0A4R5KRT7</accession>
<name>A0A4R5KRT7_9BACL</name>
<dbReference type="InterPro" id="IPR000014">
    <property type="entry name" value="PAS"/>
</dbReference>
<dbReference type="AlphaFoldDB" id="A0A4R5KRT7"/>
<protein>
    <submittedName>
        <fullName evidence="1">PAS domain S-box protein</fullName>
    </submittedName>
</protein>
<gene>
    <name evidence="1" type="ORF">E1757_11555</name>
</gene>
<keyword evidence="2" id="KW-1185">Reference proteome</keyword>
<dbReference type="SUPFAM" id="SSF55785">
    <property type="entry name" value="PYP-like sensor domain (PAS domain)"/>
    <property type="match status" value="1"/>
</dbReference>
<sequence>MKWLNSTSGADLNQIFADVGGIISMYTLDSRFTDAEEGMYYTYEDDNETKFVEMNHAFAKLIGRPKTELLSLTPDIIYNPESSKKLHQKKQRLQQKGYLYSEEQLIGHNNVKLNVEVHSSKVLGAQKEIYFHVVKEISEKKWIASQVRNKLILASGLLNGQMKITHIYNHYEPLPFTGMEQDICGSSLFSFVDQNDLMKVRRCCAKAIEYRKEKQVTFQTNELYSTGAVKLRAVVKPMVNGSNEVTKIAFVLCRADNAEELSETLPAPLLLACL</sequence>
<dbReference type="Proteomes" id="UP000295636">
    <property type="component" value="Unassembled WGS sequence"/>
</dbReference>
<dbReference type="Gene3D" id="3.30.450.20">
    <property type="entry name" value="PAS domain"/>
    <property type="match status" value="1"/>
</dbReference>
<evidence type="ECO:0000313" key="1">
    <source>
        <dbReference type="EMBL" id="TDF98132.1"/>
    </source>
</evidence>
<organism evidence="1 2">
    <name type="scientific">Paenibacillus piri</name>
    <dbReference type="NCBI Taxonomy" id="2547395"/>
    <lineage>
        <taxon>Bacteria</taxon>
        <taxon>Bacillati</taxon>
        <taxon>Bacillota</taxon>
        <taxon>Bacilli</taxon>
        <taxon>Bacillales</taxon>
        <taxon>Paenibacillaceae</taxon>
        <taxon>Paenibacillus</taxon>
    </lineage>
</organism>